<evidence type="ECO:0000256" key="9">
    <source>
        <dbReference type="PIRSR" id="PIRSR000077-4"/>
    </source>
</evidence>
<dbReference type="InterPro" id="IPR005746">
    <property type="entry name" value="Thioredoxin"/>
</dbReference>
<feature type="active site" description="Nucleophile" evidence="8">
    <location>
        <position position="35"/>
    </location>
</feature>
<dbReference type="PROSITE" id="PS51352">
    <property type="entry name" value="THIOREDOXIN_2"/>
    <property type="match status" value="1"/>
</dbReference>
<dbReference type="EMBL" id="BIFS01000002">
    <property type="protein sequence ID" value="GCE23683.1"/>
    <property type="molecule type" value="Genomic_DNA"/>
</dbReference>
<comment type="caution">
    <text evidence="11">The sequence shown here is derived from an EMBL/GenBank/DDBJ whole genome shotgun (WGS) entry which is preliminary data.</text>
</comment>
<dbReference type="InterPro" id="IPR013766">
    <property type="entry name" value="Thioredoxin_domain"/>
</dbReference>
<dbReference type="OrthoDB" id="9790390at2"/>
<dbReference type="GO" id="GO:0005737">
    <property type="term" value="C:cytoplasm"/>
    <property type="evidence" value="ECO:0007669"/>
    <property type="project" value="TreeGrafter"/>
</dbReference>
<feature type="site" description="Contributes to redox potential value" evidence="8">
    <location>
        <position position="36"/>
    </location>
</feature>
<evidence type="ECO:0000256" key="7">
    <source>
        <dbReference type="PIRNR" id="PIRNR000077"/>
    </source>
</evidence>
<comment type="similarity">
    <text evidence="1 7">Belongs to the thioredoxin family.</text>
</comment>
<feature type="site" description="Deprotonates C-terminal active site Cys" evidence="8">
    <location>
        <position position="29"/>
    </location>
</feature>
<dbReference type="SUPFAM" id="SSF52833">
    <property type="entry name" value="Thioredoxin-like"/>
    <property type="match status" value="1"/>
</dbReference>
<evidence type="ECO:0000256" key="5">
    <source>
        <dbReference type="ARBA" id="ARBA00023284"/>
    </source>
</evidence>
<dbReference type="FunFam" id="3.40.30.10:FF:000001">
    <property type="entry name" value="Thioredoxin"/>
    <property type="match status" value="1"/>
</dbReference>
<evidence type="ECO:0000259" key="10">
    <source>
        <dbReference type="PROSITE" id="PS51352"/>
    </source>
</evidence>
<evidence type="ECO:0000256" key="8">
    <source>
        <dbReference type="PIRSR" id="PIRSR000077-1"/>
    </source>
</evidence>
<dbReference type="InterPro" id="IPR036249">
    <property type="entry name" value="Thioredoxin-like_sf"/>
</dbReference>
<dbReference type="PROSITE" id="PS00194">
    <property type="entry name" value="THIOREDOXIN_1"/>
    <property type="match status" value="1"/>
</dbReference>
<name>A0A402AX98_9CHLR</name>
<dbReference type="RefSeq" id="WP_126557069.1">
    <property type="nucleotide sequence ID" value="NZ_BIFS01000002.1"/>
</dbReference>
<feature type="domain" description="Thioredoxin" evidence="10">
    <location>
        <begin position="1"/>
        <end position="110"/>
    </location>
</feature>
<dbReference type="PRINTS" id="PR00421">
    <property type="entry name" value="THIOREDOXIN"/>
</dbReference>
<feature type="disulfide bond" description="Redox-active" evidence="9">
    <location>
        <begin position="35"/>
        <end position="38"/>
    </location>
</feature>
<keyword evidence="2" id="KW-0813">Transport</keyword>
<dbReference type="NCBIfam" id="TIGR01068">
    <property type="entry name" value="thioredoxin"/>
    <property type="match status" value="1"/>
</dbReference>
<keyword evidence="4 9" id="KW-1015">Disulfide bond</keyword>
<feature type="site" description="Contributes to redox potential value" evidence="8">
    <location>
        <position position="37"/>
    </location>
</feature>
<dbReference type="InterPro" id="IPR017937">
    <property type="entry name" value="Thioredoxin_CS"/>
</dbReference>
<evidence type="ECO:0000313" key="11">
    <source>
        <dbReference type="EMBL" id="GCE23683.1"/>
    </source>
</evidence>
<proteinExistence type="inferred from homology"/>
<evidence type="ECO:0000313" key="12">
    <source>
        <dbReference type="Proteomes" id="UP000287188"/>
    </source>
</evidence>
<dbReference type="PANTHER" id="PTHR45663:SF11">
    <property type="entry name" value="GEO12009P1"/>
    <property type="match status" value="1"/>
</dbReference>
<evidence type="ECO:0000256" key="4">
    <source>
        <dbReference type="ARBA" id="ARBA00023157"/>
    </source>
</evidence>
<evidence type="ECO:0000256" key="6">
    <source>
        <dbReference type="NCBIfam" id="TIGR01068"/>
    </source>
</evidence>
<dbReference type="CDD" id="cd02947">
    <property type="entry name" value="TRX_family"/>
    <property type="match status" value="1"/>
</dbReference>
<dbReference type="Gene3D" id="3.40.30.10">
    <property type="entry name" value="Glutaredoxin"/>
    <property type="match status" value="1"/>
</dbReference>
<evidence type="ECO:0000256" key="2">
    <source>
        <dbReference type="ARBA" id="ARBA00022448"/>
    </source>
</evidence>
<sequence length="117" mass="13177">MAIHSNLFTVNDIAFQKFISQPDQPVIIDFWAPWCGPCRAIAPIFERLSDQYQGKLRFARMNIDDEPEAAKSLGIQAIPTLIVFHKGTVVERITGPNPTQLQAEIERILTRIPSTTT</sequence>
<dbReference type="Pfam" id="PF00085">
    <property type="entry name" value="Thioredoxin"/>
    <property type="match status" value="1"/>
</dbReference>
<dbReference type="GO" id="GO:0015035">
    <property type="term" value="F:protein-disulfide reductase activity"/>
    <property type="evidence" value="ECO:0007669"/>
    <property type="project" value="UniProtKB-UniRule"/>
</dbReference>
<evidence type="ECO:0000256" key="3">
    <source>
        <dbReference type="ARBA" id="ARBA00022982"/>
    </source>
</evidence>
<accession>A0A402AX98</accession>
<keyword evidence="12" id="KW-1185">Reference proteome</keyword>
<organism evidence="11 12">
    <name type="scientific">Dictyobacter kobayashii</name>
    <dbReference type="NCBI Taxonomy" id="2014872"/>
    <lineage>
        <taxon>Bacteria</taxon>
        <taxon>Bacillati</taxon>
        <taxon>Chloroflexota</taxon>
        <taxon>Ktedonobacteria</taxon>
        <taxon>Ktedonobacterales</taxon>
        <taxon>Dictyobacteraceae</taxon>
        <taxon>Dictyobacter</taxon>
    </lineage>
</organism>
<gene>
    <name evidence="11" type="primary">trx_2</name>
    <name evidence="11" type="ORF">KDK_74830</name>
</gene>
<evidence type="ECO:0000256" key="1">
    <source>
        <dbReference type="ARBA" id="ARBA00008987"/>
    </source>
</evidence>
<keyword evidence="5 9" id="KW-0676">Redox-active center</keyword>
<reference evidence="12" key="1">
    <citation type="submission" date="2018-12" db="EMBL/GenBank/DDBJ databases">
        <title>Tengunoibacter tsumagoiensis gen. nov., sp. nov., Dictyobacter kobayashii sp. nov., D. alpinus sp. nov., and D. joshuensis sp. nov. and description of Dictyobacteraceae fam. nov. within the order Ktedonobacterales isolated from Tengu-no-mugimeshi.</title>
        <authorList>
            <person name="Wang C.M."/>
            <person name="Zheng Y."/>
            <person name="Sakai Y."/>
            <person name="Toyoda A."/>
            <person name="Minakuchi Y."/>
            <person name="Abe K."/>
            <person name="Yokota A."/>
            <person name="Yabe S."/>
        </authorList>
    </citation>
    <scope>NUCLEOTIDE SEQUENCE [LARGE SCALE GENOMIC DNA]</scope>
    <source>
        <strain evidence="12">Uno11</strain>
    </source>
</reference>
<dbReference type="PIRSF" id="PIRSF000077">
    <property type="entry name" value="Thioredoxin"/>
    <property type="match status" value="1"/>
</dbReference>
<dbReference type="PANTHER" id="PTHR45663">
    <property type="entry name" value="GEO12009P1"/>
    <property type="match status" value="1"/>
</dbReference>
<protein>
    <recommendedName>
        <fullName evidence="6 7">Thioredoxin</fullName>
    </recommendedName>
</protein>
<keyword evidence="3" id="KW-0249">Electron transport</keyword>
<dbReference type="Proteomes" id="UP000287188">
    <property type="component" value="Unassembled WGS sequence"/>
</dbReference>
<feature type="active site" description="Nucleophile" evidence="8">
    <location>
        <position position="38"/>
    </location>
</feature>
<dbReference type="AlphaFoldDB" id="A0A402AX98"/>